<feature type="transmembrane region" description="Helical" evidence="7">
    <location>
        <begin position="378"/>
        <end position="402"/>
    </location>
</feature>
<feature type="transmembrane region" description="Helical" evidence="7">
    <location>
        <begin position="651"/>
        <end position="675"/>
    </location>
</feature>
<dbReference type="WBParaSite" id="ALUE_0000412001-mRNA-1">
    <property type="protein sequence ID" value="ALUE_0000412001-mRNA-1"/>
    <property type="gene ID" value="ALUE_0000412001"/>
</dbReference>
<dbReference type="InterPro" id="IPR000731">
    <property type="entry name" value="SSD"/>
</dbReference>
<dbReference type="Proteomes" id="UP000036681">
    <property type="component" value="Unplaced"/>
</dbReference>
<evidence type="ECO:0000259" key="8">
    <source>
        <dbReference type="PROSITE" id="PS50156"/>
    </source>
</evidence>
<evidence type="ECO:0000256" key="2">
    <source>
        <dbReference type="ARBA" id="ARBA00005585"/>
    </source>
</evidence>
<feature type="transmembrane region" description="Helical" evidence="7">
    <location>
        <begin position="297"/>
        <end position="319"/>
    </location>
</feature>
<evidence type="ECO:0000256" key="6">
    <source>
        <dbReference type="ARBA" id="ARBA00023180"/>
    </source>
</evidence>
<keyword evidence="4 7" id="KW-1133">Transmembrane helix</keyword>
<dbReference type="Gene3D" id="1.20.1640.10">
    <property type="entry name" value="Multidrug efflux transporter AcrB transmembrane domain"/>
    <property type="match status" value="2"/>
</dbReference>
<organism evidence="9 10">
    <name type="scientific">Ascaris lumbricoides</name>
    <name type="common">Giant roundworm</name>
    <dbReference type="NCBI Taxonomy" id="6252"/>
    <lineage>
        <taxon>Eukaryota</taxon>
        <taxon>Metazoa</taxon>
        <taxon>Ecdysozoa</taxon>
        <taxon>Nematoda</taxon>
        <taxon>Chromadorea</taxon>
        <taxon>Rhabditida</taxon>
        <taxon>Spirurina</taxon>
        <taxon>Ascaridomorpha</taxon>
        <taxon>Ascaridoidea</taxon>
        <taxon>Ascarididae</taxon>
        <taxon>Ascaris</taxon>
    </lineage>
</organism>
<dbReference type="GO" id="GO:0018996">
    <property type="term" value="P:molting cycle, collagen and cuticulin-based cuticle"/>
    <property type="evidence" value="ECO:0007669"/>
    <property type="project" value="TreeGrafter"/>
</dbReference>
<feature type="transmembrane region" description="Helical" evidence="7">
    <location>
        <begin position="17"/>
        <end position="44"/>
    </location>
</feature>
<feature type="transmembrane region" description="Helical" evidence="7">
    <location>
        <begin position="687"/>
        <end position="709"/>
    </location>
</feature>
<feature type="domain" description="SSD" evidence="8">
    <location>
        <begin position="246"/>
        <end position="403"/>
    </location>
</feature>
<dbReference type="PROSITE" id="PS50156">
    <property type="entry name" value="SSD"/>
    <property type="match status" value="1"/>
</dbReference>
<reference evidence="10" key="1">
    <citation type="submission" date="2017-02" db="UniProtKB">
        <authorList>
            <consortium name="WormBaseParasite"/>
        </authorList>
    </citation>
    <scope>IDENTIFICATION</scope>
</reference>
<evidence type="ECO:0000256" key="5">
    <source>
        <dbReference type="ARBA" id="ARBA00023136"/>
    </source>
</evidence>
<feature type="transmembrane region" description="Helical" evidence="7">
    <location>
        <begin position="758"/>
        <end position="780"/>
    </location>
</feature>
<name>A0A0M3HQ34_ASCLU</name>
<evidence type="ECO:0000256" key="7">
    <source>
        <dbReference type="SAM" id="Phobius"/>
    </source>
</evidence>
<comment type="subcellular location">
    <subcellularLocation>
        <location evidence="1">Membrane</location>
        <topology evidence="1">Multi-pass membrane protein</topology>
    </subcellularLocation>
</comment>
<dbReference type="GO" id="GO:0006897">
    <property type="term" value="P:endocytosis"/>
    <property type="evidence" value="ECO:0007669"/>
    <property type="project" value="TreeGrafter"/>
</dbReference>
<keyword evidence="3 7" id="KW-0812">Transmembrane</keyword>
<dbReference type="PANTHER" id="PTHR10796:SF94">
    <property type="entry name" value="SSD DOMAIN-CONTAINING PROTEIN"/>
    <property type="match status" value="1"/>
</dbReference>
<evidence type="ECO:0000313" key="10">
    <source>
        <dbReference type="WBParaSite" id="ALUE_0000412001-mRNA-1"/>
    </source>
</evidence>
<dbReference type="AlphaFoldDB" id="A0A0M3HQ34"/>
<evidence type="ECO:0000256" key="3">
    <source>
        <dbReference type="ARBA" id="ARBA00022692"/>
    </source>
</evidence>
<dbReference type="PANTHER" id="PTHR10796">
    <property type="entry name" value="PATCHED-RELATED"/>
    <property type="match status" value="1"/>
</dbReference>
<sequence length="799" mass="90281">MILACHRHIFFALGKCIALYPILFITVCLTASSMVSVGIIFAYFTDNFRSGYAIPHLQSSKEHAVLHDFYHITRDPYKIVLIGESTDGGSMLRQGEFAAMRFEIERGLSLPVNEHHRADLQPTGPKKALRDYVTISAERSFTLVGDCLSSPTCKVQVGFPYSMLNDRRVWTAPIMYGVENGSVSTLVYHMLFFNPDAGAIKRIKDVELQWNRLLQKRNARNTSLVQLRLFGDQIVDDEIRQGAIGSMPYFLIGAALMTLIVYTSVRHYDKGFIPAAVLTLWTILCPLLAATMSISCFAIIGIPINCVMFLMPFLVLGVGVDDAFLMMHKWFSSKDARRVTRLCSLLIAIGPSISLTSLTNVFAFLIGSLLSPPAVRTFCFCTALALVFDWLLQLFMFAPVLIRFYSFSTPTSAISSQKYESAFATYAKFIQKRVIRYSFLLMLIAYWMATGFFAFQMRENFSPEKTFDTNSYLAQSIVKNEKMYFDHEMIRVFFTTMPEDTHDLRHRMKLIDQIEYVCDNFTTWIDEYDAIYGRDERQRLQDHFANIAAFFVDRPDFTKLIEFEHTRDGAFGVSKLAFDICVHGFGSWRERALMVRDLRSRLPEGFSIHIFDSAIFDLILSSREAVIKSVLVTVLCMVMLCALFIPTLRATSVAVTSVASITIGEFCMIGGLYLWGADLDTMVMVDIVMAIGMTVDFSAHISYLCFINGASLRETNKLAEVVQAVAFPTAQAALTTMACVVPLYFYRIYMYVTFAKTVILSAMIGFIHTVFVIPLLLSFLGDHSNVAIIRSPKHNGNRE</sequence>
<proteinExistence type="inferred from homology"/>
<evidence type="ECO:0000313" key="9">
    <source>
        <dbReference type="Proteomes" id="UP000036681"/>
    </source>
</evidence>
<feature type="transmembrane region" description="Helical" evidence="7">
    <location>
        <begin position="434"/>
        <end position="455"/>
    </location>
</feature>
<feature type="transmembrane region" description="Helical" evidence="7">
    <location>
        <begin position="247"/>
        <end position="265"/>
    </location>
</feature>
<feature type="transmembrane region" description="Helical" evidence="7">
    <location>
        <begin position="271"/>
        <end position="290"/>
    </location>
</feature>
<dbReference type="Pfam" id="PF02460">
    <property type="entry name" value="Patched"/>
    <property type="match status" value="1"/>
</dbReference>
<feature type="transmembrane region" description="Helical" evidence="7">
    <location>
        <begin position="721"/>
        <end position="746"/>
    </location>
</feature>
<comment type="similarity">
    <text evidence="2">Belongs to the patched family.</text>
</comment>
<dbReference type="GO" id="GO:0005886">
    <property type="term" value="C:plasma membrane"/>
    <property type="evidence" value="ECO:0007669"/>
    <property type="project" value="TreeGrafter"/>
</dbReference>
<keyword evidence="5 7" id="KW-0472">Membrane</keyword>
<evidence type="ECO:0000256" key="1">
    <source>
        <dbReference type="ARBA" id="ARBA00004141"/>
    </source>
</evidence>
<dbReference type="GO" id="GO:0030659">
    <property type="term" value="C:cytoplasmic vesicle membrane"/>
    <property type="evidence" value="ECO:0007669"/>
    <property type="project" value="TreeGrafter"/>
</dbReference>
<feature type="transmembrane region" description="Helical" evidence="7">
    <location>
        <begin position="339"/>
        <end position="366"/>
    </location>
</feature>
<feature type="transmembrane region" description="Helical" evidence="7">
    <location>
        <begin position="625"/>
        <end position="645"/>
    </location>
</feature>
<dbReference type="InterPro" id="IPR003392">
    <property type="entry name" value="PTHD_SSD"/>
</dbReference>
<dbReference type="InterPro" id="IPR051697">
    <property type="entry name" value="Patched_domain-protein"/>
</dbReference>
<accession>A0A0M3HQ34</accession>
<evidence type="ECO:0000256" key="4">
    <source>
        <dbReference type="ARBA" id="ARBA00022989"/>
    </source>
</evidence>
<keyword evidence="9" id="KW-1185">Reference proteome</keyword>
<protein>
    <submittedName>
        <fullName evidence="10">SSD domain-containing protein</fullName>
    </submittedName>
</protein>
<dbReference type="SUPFAM" id="SSF82866">
    <property type="entry name" value="Multidrug efflux transporter AcrB transmembrane domain"/>
    <property type="match status" value="2"/>
</dbReference>
<keyword evidence="6" id="KW-0325">Glycoprotein</keyword>